<keyword evidence="5" id="KW-1185">Reference proteome</keyword>
<organism evidence="4 5">
    <name type="scientific">Faecalicatena fissicatena</name>
    <dbReference type="NCBI Taxonomy" id="290055"/>
    <lineage>
        <taxon>Bacteria</taxon>
        <taxon>Bacillati</taxon>
        <taxon>Bacillota</taxon>
        <taxon>Clostridia</taxon>
        <taxon>Lachnospirales</taxon>
        <taxon>Lachnospiraceae</taxon>
        <taxon>Faecalicatena</taxon>
    </lineage>
</organism>
<sequence length="167" mass="17867">MSLYVLGKKVERGLHRVFCEPLIKKAFAKCGKNVRVPQGCEFSGIDNISVGNNVALDSGLKILTTRAKVSIGNDVMFDPNVTIITGDHRIDIPGRPMISLTDKDKLPENDQDVILEGDNWIGANATILKGVKIGLGAVVAAGSLVNHDIPPFSIWGGASQAAEDEVF</sequence>
<keyword evidence="3" id="KW-0677">Repeat</keyword>
<dbReference type="InterPro" id="IPR051159">
    <property type="entry name" value="Hexapeptide_acetyltransf"/>
</dbReference>
<dbReference type="InterPro" id="IPR011004">
    <property type="entry name" value="Trimer_LpxA-like_sf"/>
</dbReference>
<dbReference type="EMBL" id="JACLYY010000010">
    <property type="protein sequence ID" value="MBM6738559.1"/>
    <property type="molecule type" value="Genomic_DNA"/>
</dbReference>
<dbReference type="SUPFAM" id="SSF51161">
    <property type="entry name" value="Trimeric LpxA-like enzymes"/>
    <property type="match status" value="1"/>
</dbReference>
<evidence type="ECO:0000313" key="4">
    <source>
        <dbReference type="EMBL" id="MBM6738559.1"/>
    </source>
</evidence>
<proteinExistence type="inferred from homology"/>
<keyword evidence="2" id="KW-0808">Transferase</keyword>
<accession>A0ABS2EAA1</accession>
<dbReference type="GO" id="GO:0016746">
    <property type="term" value="F:acyltransferase activity"/>
    <property type="evidence" value="ECO:0007669"/>
    <property type="project" value="UniProtKB-KW"/>
</dbReference>
<reference evidence="4 5" key="1">
    <citation type="journal article" date="2021" name="Sci. Rep.">
        <title>The distribution of antibiotic resistance genes in chicken gut microbiota commensals.</title>
        <authorList>
            <person name="Juricova H."/>
            <person name="Matiasovicova J."/>
            <person name="Kubasova T."/>
            <person name="Cejkova D."/>
            <person name="Rychlik I."/>
        </authorList>
    </citation>
    <scope>NUCLEOTIDE SEQUENCE [LARGE SCALE GENOMIC DNA]</scope>
    <source>
        <strain evidence="4 5">An773</strain>
    </source>
</reference>
<evidence type="ECO:0000313" key="5">
    <source>
        <dbReference type="Proteomes" id="UP000716906"/>
    </source>
</evidence>
<keyword evidence="4" id="KW-0012">Acyltransferase</keyword>
<protein>
    <submittedName>
        <fullName evidence="4">Acyltransferase</fullName>
    </submittedName>
</protein>
<dbReference type="Proteomes" id="UP000716906">
    <property type="component" value="Unassembled WGS sequence"/>
</dbReference>
<dbReference type="Gene3D" id="2.160.10.10">
    <property type="entry name" value="Hexapeptide repeat proteins"/>
    <property type="match status" value="1"/>
</dbReference>
<dbReference type="CDD" id="cd04647">
    <property type="entry name" value="LbH_MAT_like"/>
    <property type="match status" value="1"/>
</dbReference>
<dbReference type="InterPro" id="IPR018357">
    <property type="entry name" value="Hexapep_transf_CS"/>
</dbReference>
<gene>
    <name evidence="4" type="ORF">H7U36_10685</name>
</gene>
<dbReference type="PANTHER" id="PTHR23416">
    <property type="entry name" value="SIALIC ACID SYNTHASE-RELATED"/>
    <property type="match status" value="1"/>
</dbReference>
<dbReference type="PROSITE" id="PS00101">
    <property type="entry name" value="HEXAPEP_TRANSFERASES"/>
    <property type="match status" value="1"/>
</dbReference>
<evidence type="ECO:0000256" key="1">
    <source>
        <dbReference type="ARBA" id="ARBA00007274"/>
    </source>
</evidence>
<dbReference type="RefSeq" id="WP_243426753.1">
    <property type="nucleotide sequence ID" value="NZ_JACLYY010000010.1"/>
</dbReference>
<evidence type="ECO:0000256" key="3">
    <source>
        <dbReference type="ARBA" id="ARBA00022737"/>
    </source>
</evidence>
<dbReference type="PANTHER" id="PTHR23416:SF23">
    <property type="entry name" value="ACETYLTRANSFERASE C18B11.09C-RELATED"/>
    <property type="match status" value="1"/>
</dbReference>
<name>A0ABS2EAA1_9FIRM</name>
<comment type="similarity">
    <text evidence="1">Belongs to the transferase hexapeptide repeat family.</text>
</comment>
<comment type="caution">
    <text evidence="4">The sequence shown here is derived from an EMBL/GenBank/DDBJ whole genome shotgun (WGS) entry which is preliminary data.</text>
</comment>
<evidence type="ECO:0000256" key="2">
    <source>
        <dbReference type="ARBA" id="ARBA00022679"/>
    </source>
</evidence>